<protein>
    <submittedName>
        <fullName evidence="2">Uncharacterized protein</fullName>
    </submittedName>
</protein>
<proteinExistence type="predicted"/>
<reference evidence="2" key="1">
    <citation type="journal article" date="2015" name="Nature">
        <title>Complex archaea that bridge the gap between prokaryotes and eukaryotes.</title>
        <authorList>
            <person name="Spang A."/>
            <person name="Saw J.H."/>
            <person name="Jorgensen S.L."/>
            <person name="Zaremba-Niedzwiedzka K."/>
            <person name="Martijn J."/>
            <person name="Lind A.E."/>
            <person name="van Eijk R."/>
            <person name="Schleper C."/>
            <person name="Guy L."/>
            <person name="Ettema T.J."/>
        </authorList>
    </citation>
    <scope>NUCLEOTIDE SEQUENCE</scope>
</reference>
<name>A0A0F9KP62_9ZZZZ</name>
<dbReference type="AlphaFoldDB" id="A0A0F9KP62"/>
<comment type="caution">
    <text evidence="2">The sequence shown here is derived from an EMBL/GenBank/DDBJ whole genome shotgun (WGS) entry which is preliminary data.</text>
</comment>
<feature type="region of interest" description="Disordered" evidence="1">
    <location>
        <begin position="64"/>
        <end position="105"/>
    </location>
</feature>
<sequence length="501" mass="56414">MARRHQVADFNTIDDLIAHAARELGATHVLIAGPETRLYFPRGGQYPYEEARVRRSAGYWHAEGPGARSGVSHLPSKARPIAPSGRRAAETPQPRAEAGAPMMNKQKEDEEILEQAKDAGEQYARDQIDGDHFRDWVYDQIHEASRMDPSQVLPLETKADAKVIAKNTLQQLGWDTKRELASFDILEMSGASGNDTDESDVLGAFYEGFDGALHDPNVVDWLADEILSMHEQATGHTAEGARETARRPSGKPFAGIDANDRAFHGVHNALVGIFLDGVKGVSPDLGHYQPTPEQADATLERARRLLADFESQTRIPRGRAQRWMENKIDQLRRYIEKAEAVRSGERPQQMTPEDYENLRKHLHRPHPREAAPRSKAPPKRFKSPGGRTFTLGSMERTPPRFEGDRSWQEMWPILYKGEPAGKLFRSDTYRAPLEWHATTRELYWKYASGAPTGIGFDVAAFATPKEALEAWGRSADQILDWSEGKRSTPRRSSSRKRSRKR</sequence>
<organism evidence="2">
    <name type="scientific">marine sediment metagenome</name>
    <dbReference type="NCBI Taxonomy" id="412755"/>
    <lineage>
        <taxon>unclassified sequences</taxon>
        <taxon>metagenomes</taxon>
        <taxon>ecological metagenomes</taxon>
    </lineage>
</organism>
<gene>
    <name evidence="2" type="ORF">LCGC14_1679080</name>
</gene>
<feature type="compositionally biased region" description="Basic residues" evidence="1">
    <location>
        <begin position="487"/>
        <end position="501"/>
    </location>
</feature>
<evidence type="ECO:0000313" key="2">
    <source>
        <dbReference type="EMBL" id="KKM17105.1"/>
    </source>
</evidence>
<evidence type="ECO:0000256" key="1">
    <source>
        <dbReference type="SAM" id="MobiDB-lite"/>
    </source>
</evidence>
<feature type="region of interest" description="Disordered" evidence="1">
    <location>
        <begin position="363"/>
        <end position="403"/>
    </location>
</feature>
<feature type="region of interest" description="Disordered" evidence="1">
    <location>
        <begin position="482"/>
        <end position="501"/>
    </location>
</feature>
<accession>A0A0F9KP62</accession>
<dbReference type="EMBL" id="LAZR01014525">
    <property type="protein sequence ID" value="KKM17105.1"/>
    <property type="molecule type" value="Genomic_DNA"/>
</dbReference>